<keyword evidence="1" id="KW-0597">Phosphoprotein</keyword>
<dbReference type="STRING" id="344882.ABB29_14770"/>
<keyword evidence="4" id="KW-1185">Reference proteome</keyword>
<dbReference type="Pfam" id="PF00072">
    <property type="entry name" value="Response_reg"/>
    <property type="match status" value="1"/>
</dbReference>
<protein>
    <recommendedName>
        <fullName evidence="2">Response regulatory domain-containing protein</fullName>
    </recommendedName>
</protein>
<dbReference type="SUPFAM" id="SSF52172">
    <property type="entry name" value="CheY-like"/>
    <property type="match status" value="1"/>
</dbReference>
<dbReference type="PATRIC" id="fig|344882.3.peg.1343"/>
<dbReference type="InterPro" id="IPR001789">
    <property type="entry name" value="Sig_transdc_resp-reg_receiver"/>
</dbReference>
<dbReference type="InterPro" id="IPR011006">
    <property type="entry name" value="CheY-like_superfamily"/>
</dbReference>
<dbReference type="GO" id="GO:0000160">
    <property type="term" value="P:phosphorelay signal transduction system"/>
    <property type="evidence" value="ECO:0007669"/>
    <property type="project" value="InterPro"/>
</dbReference>
<sequence>MKRNDGGQAGPLDGLSVLLIEDDPLLSDMVADLLQDQGARQVTTASSVAAALKMLAGSSACDVAAVDVHLGGEAAWPLLERLAQLQVPHFIMTGYDIGEIPAAFGHVPVVRKPYQLHNLVSALAAASVVS</sequence>
<evidence type="ECO:0000256" key="1">
    <source>
        <dbReference type="PROSITE-ProRule" id="PRU00169"/>
    </source>
</evidence>
<gene>
    <name evidence="3" type="ORF">ABB29_14770</name>
</gene>
<evidence type="ECO:0000313" key="3">
    <source>
        <dbReference type="EMBL" id="KRG68035.1"/>
    </source>
</evidence>
<reference evidence="3 4" key="1">
    <citation type="submission" date="2015-05" db="EMBL/GenBank/DDBJ databases">
        <title>Genome sequencing and analysis of members of genus Stenotrophomonas.</title>
        <authorList>
            <person name="Patil P.P."/>
            <person name="Midha S."/>
            <person name="Patil P.B."/>
        </authorList>
    </citation>
    <scope>NUCLEOTIDE SEQUENCE [LARGE SCALE GENOMIC DNA]</scope>
    <source>
        <strain evidence="3 4">DSM 21858</strain>
    </source>
</reference>
<evidence type="ECO:0000313" key="4">
    <source>
        <dbReference type="Proteomes" id="UP000052052"/>
    </source>
</evidence>
<dbReference type="EMBL" id="LDJL01000017">
    <property type="protein sequence ID" value="KRG68035.1"/>
    <property type="molecule type" value="Genomic_DNA"/>
</dbReference>
<dbReference type="PROSITE" id="PS50110">
    <property type="entry name" value="RESPONSE_REGULATORY"/>
    <property type="match status" value="1"/>
</dbReference>
<dbReference type="OrthoDB" id="9764438at2"/>
<accession>A0A0R0CS48</accession>
<feature type="domain" description="Response regulatory" evidence="2">
    <location>
        <begin position="16"/>
        <end position="127"/>
    </location>
</feature>
<dbReference type="AlphaFoldDB" id="A0A0R0CS48"/>
<feature type="modified residue" description="4-aspartylphosphate" evidence="1">
    <location>
        <position position="67"/>
    </location>
</feature>
<proteinExistence type="predicted"/>
<dbReference type="Proteomes" id="UP000052052">
    <property type="component" value="Unassembled WGS sequence"/>
</dbReference>
<organism evidence="3 4">
    <name type="scientific">Pseudoxanthomonas dokdonensis</name>
    <dbReference type="NCBI Taxonomy" id="344882"/>
    <lineage>
        <taxon>Bacteria</taxon>
        <taxon>Pseudomonadati</taxon>
        <taxon>Pseudomonadota</taxon>
        <taxon>Gammaproteobacteria</taxon>
        <taxon>Lysobacterales</taxon>
        <taxon>Lysobacteraceae</taxon>
        <taxon>Pseudoxanthomonas</taxon>
    </lineage>
</organism>
<name>A0A0R0CS48_9GAMM</name>
<evidence type="ECO:0000259" key="2">
    <source>
        <dbReference type="PROSITE" id="PS50110"/>
    </source>
</evidence>
<dbReference type="SMART" id="SM00448">
    <property type="entry name" value="REC"/>
    <property type="match status" value="1"/>
</dbReference>
<dbReference type="Gene3D" id="3.40.50.2300">
    <property type="match status" value="1"/>
</dbReference>
<dbReference type="RefSeq" id="WP_057660405.1">
    <property type="nucleotide sequence ID" value="NZ_LDJL01000017.1"/>
</dbReference>
<comment type="caution">
    <text evidence="3">The sequence shown here is derived from an EMBL/GenBank/DDBJ whole genome shotgun (WGS) entry which is preliminary data.</text>
</comment>